<accession>A0ABV2CUY3</accession>
<keyword evidence="1" id="KW-1133">Transmembrane helix</keyword>
<evidence type="ECO:0000313" key="2">
    <source>
        <dbReference type="EMBL" id="MET1491237.1"/>
    </source>
</evidence>
<feature type="transmembrane region" description="Helical" evidence="1">
    <location>
        <begin position="24"/>
        <end position="45"/>
    </location>
</feature>
<name>A0ABV2CUY3_9RHOO</name>
<protein>
    <submittedName>
        <fullName evidence="2">Uncharacterized protein</fullName>
    </submittedName>
</protein>
<keyword evidence="1" id="KW-0472">Membrane</keyword>
<dbReference type="RefSeq" id="WP_345929664.1">
    <property type="nucleotide sequence ID" value="NZ_JBDIVF010000011.1"/>
</dbReference>
<comment type="caution">
    <text evidence="2">The sequence shown here is derived from an EMBL/GenBank/DDBJ whole genome shotgun (WGS) entry which is preliminary data.</text>
</comment>
<keyword evidence="3" id="KW-1185">Reference proteome</keyword>
<gene>
    <name evidence="2" type="ORF">ABVT11_15465</name>
</gene>
<organism evidence="2 3">
    <name type="scientific">Uliginosibacterium paludis</name>
    <dbReference type="NCBI Taxonomy" id="1615952"/>
    <lineage>
        <taxon>Bacteria</taxon>
        <taxon>Pseudomonadati</taxon>
        <taxon>Pseudomonadota</taxon>
        <taxon>Betaproteobacteria</taxon>
        <taxon>Rhodocyclales</taxon>
        <taxon>Zoogloeaceae</taxon>
        <taxon>Uliginosibacterium</taxon>
    </lineage>
</organism>
<sequence>MKLAVPAHPSHAFHLQLSERAGKLLFSVCVTLLPYAVAAIGVFAYHEQFPR</sequence>
<evidence type="ECO:0000256" key="1">
    <source>
        <dbReference type="SAM" id="Phobius"/>
    </source>
</evidence>
<proteinExistence type="predicted"/>
<keyword evidence="1" id="KW-0812">Transmembrane</keyword>
<dbReference type="EMBL" id="JBEWLZ010000010">
    <property type="protein sequence ID" value="MET1491237.1"/>
    <property type="molecule type" value="Genomic_DNA"/>
</dbReference>
<dbReference type="Proteomes" id="UP001548590">
    <property type="component" value="Unassembled WGS sequence"/>
</dbReference>
<evidence type="ECO:0000313" key="3">
    <source>
        <dbReference type="Proteomes" id="UP001548590"/>
    </source>
</evidence>
<reference evidence="2 3" key="1">
    <citation type="submission" date="2024-07" db="EMBL/GenBank/DDBJ databases">
        <title>Uliginosibacterium paludis KCTC:42655.</title>
        <authorList>
            <person name="Kim M.K."/>
        </authorList>
    </citation>
    <scope>NUCLEOTIDE SEQUENCE [LARGE SCALE GENOMIC DNA]</scope>
    <source>
        <strain evidence="2 3">KCTC 42655</strain>
    </source>
</reference>